<reference evidence="2 3" key="1">
    <citation type="submission" date="2016-11" db="EMBL/GenBank/DDBJ databases">
        <authorList>
            <person name="Jaros S."/>
            <person name="Januszkiewicz K."/>
            <person name="Wedrychowicz H."/>
        </authorList>
    </citation>
    <scope>NUCLEOTIDE SEQUENCE [LARGE SCALE GENOMIC DNA]</scope>
    <source>
        <strain evidence="2 3">DSM 16917</strain>
    </source>
</reference>
<dbReference type="Proteomes" id="UP000184268">
    <property type="component" value="Unassembled WGS sequence"/>
</dbReference>
<keyword evidence="3" id="KW-1185">Reference proteome</keyword>
<dbReference type="STRING" id="299255.SAMN02745129_0462"/>
<organism evidence="2 3">
    <name type="scientific">Ferrimonas marina</name>
    <dbReference type="NCBI Taxonomy" id="299255"/>
    <lineage>
        <taxon>Bacteria</taxon>
        <taxon>Pseudomonadati</taxon>
        <taxon>Pseudomonadota</taxon>
        <taxon>Gammaproteobacteria</taxon>
        <taxon>Alteromonadales</taxon>
        <taxon>Ferrimonadaceae</taxon>
        <taxon>Ferrimonas</taxon>
    </lineage>
</organism>
<evidence type="ECO:0008006" key="4">
    <source>
        <dbReference type="Google" id="ProtNLM"/>
    </source>
</evidence>
<feature type="chain" id="PRO_5013336684" description="PhaC PHA synthase" evidence="1">
    <location>
        <begin position="23"/>
        <end position="191"/>
    </location>
</feature>
<gene>
    <name evidence="2" type="ORF">SAMN02745129_0462</name>
</gene>
<dbReference type="NCBIfam" id="NF047437">
    <property type="entry name" value="VC2662_fam"/>
    <property type="match status" value="1"/>
</dbReference>
<dbReference type="RefSeq" id="WP_200804716.1">
    <property type="nucleotide sequence ID" value="NZ_FQXG01000014.1"/>
</dbReference>
<evidence type="ECO:0000256" key="1">
    <source>
        <dbReference type="SAM" id="SignalP"/>
    </source>
</evidence>
<accession>A0A1M5ZPW8</accession>
<evidence type="ECO:0000313" key="3">
    <source>
        <dbReference type="Proteomes" id="UP000184268"/>
    </source>
</evidence>
<name>A0A1M5ZPW8_9GAMM</name>
<protein>
    <recommendedName>
        <fullName evidence="4">PhaC PHA synthase</fullName>
    </recommendedName>
</protein>
<dbReference type="AlphaFoldDB" id="A0A1M5ZPW8"/>
<proteinExistence type="predicted"/>
<evidence type="ECO:0000313" key="2">
    <source>
        <dbReference type="EMBL" id="SHI26244.1"/>
    </source>
</evidence>
<dbReference type="EMBL" id="FQXG01000014">
    <property type="protein sequence ID" value="SHI26244.1"/>
    <property type="molecule type" value="Genomic_DNA"/>
</dbReference>
<sequence>MKLRGFMGLALASALVSATAAAEQAVPVQLATLNGVNAMAGDQVEGVRFPTLYGKTESVKGVDLHLLGIGETDEFVGVQFPLLIAGANHVNKSMTGVSFGLWNWNKGMTKGANLGMVNVANDVHGANVGLVNVSQGYTAFDWSAVNVSESSHAQLGIFNKTTELKGIQLGLINCADNGFLPCFPLFNFAPQ</sequence>
<dbReference type="InterPro" id="IPR058093">
    <property type="entry name" value="LA_2272-like"/>
</dbReference>
<feature type="signal peptide" evidence="1">
    <location>
        <begin position="1"/>
        <end position="22"/>
    </location>
</feature>
<keyword evidence="1" id="KW-0732">Signal</keyword>
<dbReference type="NCBIfam" id="NF047436">
    <property type="entry name" value="LA_2272_repeat"/>
    <property type="match status" value="2"/>
</dbReference>